<keyword evidence="3" id="KW-1185">Reference proteome</keyword>
<keyword evidence="1" id="KW-0812">Transmembrane</keyword>
<dbReference type="KEGG" id="pei:H9L10_03195"/>
<evidence type="ECO:0000313" key="2">
    <source>
        <dbReference type="EMBL" id="QNN50089.1"/>
    </source>
</evidence>
<feature type="transmembrane region" description="Helical" evidence="1">
    <location>
        <begin position="65"/>
        <end position="84"/>
    </location>
</feature>
<dbReference type="Pfam" id="PF12277">
    <property type="entry name" value="DUF3618"/>
    <property type="match status" value="1"/>
</dbReference>
<accession>A0A7G9R3B4</accession>
<evidence type="ECO:0000313" key="3">
    <source>
        <dbReference type="Proteomes" id="UP000515976"/>
    </source>
</evidence>
<organism evidence="2 3">
    <name type="scientific">Phycicoccus endophyticus</name>
    <dbReference type="NCBI Taxonomy" id="1690220"/>
    <lineage>
        <taxon>Bacteria</taxon>
        <taxon>Bacillati</taxon>
        <taxon>Actinomycetota</taxon>
        <taxon>Actinomycetes</taxon>
        <taxon>Micrococcales</taxon>
        <taxon>Intrasporangiaceae</taxon>
        <taxon>Phycicoccus</taxon>
    </lineage>
</organism>
<dbReference type="AlphaFoldDB" id="A0A7G9R3B4"/>
<proteinExistence type="predicted"/>
<dbReference type="Proteomes" id="UP000515976">
    <property type="component" value="Chromosome"/>
</dbReference>
<name>A0A7G9R3B4_9MICO</name>
<keyword evidence="1" id="KW-1133">Transmembrane helix</keyword>
<dbReference type="InterPro" id="IPR022062">
    <property type="entry name" value="DUF3618"/>
</dbReference>
<protein>
    <submittedName>
        <fullName evidence="2">DUF3618 domain-containing protein</fullName>
    </submittedName>
</protein>
<reference evidence="2 3" key="1">
    <citation type="submission" date="2020-08" db="EMBL/GenBank/DDBJ databases">
        <title>Genome sequence of Phycicoccus endophyticus JCM 31784T.</title>
        <authorList>
            <person name="Hyun D.-W."/>
            <person name="Bae J.-W."/>
        </authorList>
    </citation>
    <scope>NUCLEOTIDE SEQUENCE [LARGE SCALE GENOMIC DNA]</scope>
    <source>
        <strain evidence="2 3">JCM 31784</strain>
    </source>
</reference>
<dbReference type="RefSeq" id="WP_166102161.1">
    <property type="nucleotide sequence ID" value="NZ_BMMY01000002.1"/>
</dbReference>
<dbReference type="EMBL" id="CP060712">
    <property type="protein sequence ID" value="QNN50089.1"/>
    <property type="molecule type" value="Genomic_DNA"/>
</dbReference>
<evidence type="ECO:0000256" key="1">
    <source>
        <dbReference type="SAM" id="Phobius"/>
    </source>
</evidence>
<sequence>MSQTPSADTLEAEIVARRERLAHTVDELVGRARPAAVLRRQADAAKARFADVATTPEGQLRVDRLAALAAVVAVVGGVVAYRTLRRR</sequence>
<keyword evidence="1" id="KW-0472">Membrane</keyword>
<gene>
    <name evidence="2" type="ORF">H9L10_03195</name>
</gene>